<dbReference type="InterPro" id="IPR051784">
    <property type="entry name" value="Nod_factor_ABC_transporter"/>
</dbReference>
<keyword evidence="1" id="KW-0472">Membrane</keyword>
<dbReference type="AlphaFoldDB" id="A0A1F5P999"/>
<dbReference type="Proteomes" id="UP000176786">
    <property type="component" value="Unassembled WGS sequence"/>
</dbReference>
<proteinExistence type="predicted"/>
<dbReference type="PANTHER" id="PTHR43229:SF6">
    <property type="entry name" value="ABC-TYPE MULTIDRUG TRANSPORT SYSTEM, PERMEASE COMPONENT"/>
    <property type="match status" value="1"/>
</dbReference>
<name>A0A1F5P999_9BACT</name>
<feature type="transmembrane region" description="Helical" evidence="1">
    <location>
        <begin position="149"/>
        <end position="170"/>
    </location>
</feature>
<dbReference type="PANTHER" id="PTHR43229">
    <property type="entry name" value="NODULATION PROTEIN J"/>
    <property type="match status" value="1"/>
</dbReference>
<feature type="transmembrane region" description="Helical" evidence="1">
    <location>
        <begin position="233"/>
        <end position="252"/>
    </location>
</feature>
<dbReference type="STRING" id="1817832.A3J48_02335"/>
<dbReference type="EMBL" id="MFES01000003">
    <property type="protein sequence ID" value="OGE86314.1"/>
    <property type="molecule type" value="Genomic_DNA"/>
</dbReference>
<evidence type="ECO:0000313" key="2">
    <source>
        <dbReference type="EMBL" id="OGE86314.1"/>
    </source>
</evidence>
<keyword evidence="1" id="KW-1133">Transmembrane helix</keyword>
<comment type="caution">
    <text evidence="2">The sequence shown here is derived from an EMBL/GenBank/DDBJ whole genome shotgun (WGS) entry which is preliminary data.</text>
</comment>
<feature type="transmembrane region" description="Helical" evidence="1">
    <location>
        <begin position="177"/>
        <end position="196"/>
    </location>
</feature>
<accession>A0A1F5P999</accession>
<sequence>MTRIAWHRVYGAMLRYWYLVRRSFDRSSEIFVHPVLDLVIWGVTAVYLQELFSGGVGLPSLVIALVTGVIFWNIIYRSQSEVPFGVLEDLWNRSLLHFFISPLKISEWLFGLTLLGVIKTMLTLLTAGIFAAILYHFNIFFYGFYLLPFLGLLIISGWWLGFFITGLVLRFGTGFQAMAWTLSVAISPFSAIYYPVSVLPSWAQTIAYALPTTYIFEGMRQVIYQGSVNPRDLVMSFLLNVFYIAATAGFLYTSFKHRLKRGLLTLD</sequence>
<gene>
    <name evidence="2" type="ORF">A3J48_02335</name>
</gene>
<organism evidence="2 3">
    <name type="scientific">Candidatus Doudnabacteria bacterium RIFCSPHIGHO2_02_FULL_46_11</name>
    <dbReference type="NCBI Taxonomy" id="1817832"/>
    <lineage>
        <taxon>Bacteria</taxon>
        <taxon>Candidatus Doudnaibacteriota</taxon>
    </lineage>
</organism>
<feature type="transmembrane region" description="Helical" evidence="1">
    <location>
        <begin position="55"/>
        <end position="75"/>
    </location>
</feature>
<evidence type="ECO:0000256" key="1">
    <source>
        <dbReference type="SAM" id="Phobius"/>
    </source>
</evidence>
<evidence type="ECO:0000313" key="3">
    <source>
        <dbReference type="Proteomes" id="UP000176786"/>
    </source>
</evidence>
<keyword evidence="1" id="KW-0812">Transmembrane</keyword>
<reference evidence="2 3" key="1">
    <citation type="journal article" date="2016" name="Nat. Commun.">
        <title>Thousands of microbial genomes shed light on interconnected biogeochemical processes in an aquifer system.</title>
        <authorList>
            <person name="Anantharaman K."/>
            <person name="Brown C.T."/>
            <person name="Hug L.A."/>
            <person name="Sharon I."/>
            <person name="Castelle C.J."/>
            <person name="Probst A.J."/>
            <person name="Thomas B.C."/>
            <person name="Singh A."/>
            <person name="Wilkins M.J."/>
            <person name="Karaoz U."/>
            <person name="Brodie E.L."/>
            <person name="Williams K.H."/>
            <person name="Hubbard S.S."/>
            <person name="Banfield J.F."/>
        </authorList>
    </citation>
    <scope>NUCLEOTIDE SEQUENCE [LARGE SCALE GENOMIC DNA]</scope>
</reference>
<protein>
    <submittedName>
        <fullName evidence="2">Uncharacterized protein</fullName>
    </submittedName>
</protein>
<feature type="transmembrane region" description="Helical" evidence="1">
    <location>
        <begin position="122"/>
        <end position="143"/>
    </location>
</feature>